<dbReference type="CDD" id="cd06339">
    <property type="entry name" value="PBP1_YraM_LppC_lipoprotein-like"/>
    <property type="match status" value="1"/>
</dbReference>
<dbReference type="SUPFAM" id="SSF53822">
    <property type="entry name" value="Periplasmic binding protein-like I"/>
    <property type="match status" value="1"/>
</dbReference>
<gene>
    <name evidence="5" type="ORF">ENS06_00510</name>
</gene>
<dbReference type="InterPro" id="IPR028082">
    <property type="entry name" value="Peripla_BP_I"/>
</dbReference>
<comment type="similarity">
    <text evidence="1">Belongs to the leucine-binding protein family.</text>
</comment>
<feature type="chain" id="PRO_5033028361" description="Leucine-binding protein domain-containing protein" evidence="3">
    <location>
        <begin position="24"/>
        <end position="640"/>
    </location>
</feature>
<evidence type="ECO:0000313" key="5">
    <source>
        <dbReference type="EMBL" id="HFK95786.1"/>
    </source>
</evidence>
<feature type="signal peptide" evidence="3">
    <location>
        <begin position="1"/>
        <end position="23"/>
    </location>
</feature>
<dbReference type="Gene3D" id="3.40.50.2300">
    <property type="match status" value="2"/>
</dbReference>
<dbReference type="SMART" id="SM00028">
    <property type="entry name" value="TPR"/>
    <property type="match status" value="2"/>
</dbReference>
<comment type="caution">
    <text evidence="5">The sequence shown here is derived from an EMBL/GenBank/DDBJ whole genome shotgun (WGS) entry which is preliminary data.</text>
</comment>
<proteinExistence type="inferred from homology"/>
<dbReference type="EMBL" id="DSTK01000005">
    <property type="protein sequence ID" value="HFK95786.1"/>
    <property type="molecule type" value="Genomic_DNA"/>
</dbReference>
<dbReference type="AlphaFoldDB" id="A0A832A0W0"/>
<dbReference type="InterPro" id="IPR051010">
    <property type="entry name" value="BCAA_transport"/>
</dbReference>
<dbReference type="Gene3D" id="1.25.40.10">
    <property type="entry name" value="Tetratricopeptide repeat domain"/>
    <property type="match status" value="1"/>
</dbReference>
<evidence type="ECO:0000259" key="4">
    <source>
        <dbReference type="Pfam" id="PF13458"/>
    </source>
</evidence>
<name>A0A832A0W0_9BACT</name>
<evidence type="ECO:0000256" key="3">
    <source>
        <dbReference type="SAM" id="SignalP"/>
    </source>
</evidence>
<dbReference type="Pfam" id="PF13458">
    <property type="entry name" value="Peripla_BP_6"/>
    <property type="match status" value="1"/>
</dbReference>
<protein>
    <recommendedName>
        <fullName evidence="4">Leucine-binding protein domain-containing protein</fullName>
    </recommendedName>
</protein>
<dbReference type="InterPro" id="IPR028081">
    <property type="entry name" value="Leu-bd"/>
</dbReference>
<evidence type="ECO:0000256" key="1">
    <source>
        <dbReference type="ARBA" id="ARBA00010062"/>
    </source>
</evidence>
<dbReference type="Pfam" id="PF13174">
    <property type="entry name" value="TPR_6"/>
    <property type="match status" value="1"/>
</dbReference>
<dbReference type="InterPro" id="IPR011990">
    <property type="entry name" value="TPR-like_helical_dom_sf"/>
</dbReference>
<sequence>MISRSVLRLFACVILCASLPLGCAPRQQVRVIIPESVFHEPPPSEAQALWKQAVALRDAGRLDDALAVFQRIAYFFPSNAIAPAALTAQGDIWLQAQNPNAARKAYEAALKEFPQWRDAVTARIGLLTARWMDGENRKKLMEEAQFLWEATGPQPAWRQRLIRLLVGLNRDAGNVDAALSWLDKGYAAQPGPEDQKLLDHEAFSLALTLDGPSVDRALQTLASERLVPFLRYRQIQLRGPQGRRDALLTLMSQYPQHPVTRKIEEELRGVMVPSRPADANRLGCMVPLSGPHAAHGRRVVKGVALALRHWERLYRGSPARLILADTQANPDVTVNALNHLVNEEQVLAVLGPLSPRSVEAVMPLANEHGIPVISLTEKRQVTSQTPFLFHAFLDHQDMIGTLLTYCRNVLGYKNFGVLYPEEPYGKALREIFIKKVQETGGKLVAEVSYAPGMTDFKGPIQALAQHGPKDSGSPGSESSLDALFIPDAAETIALIAPQLPYYNVVGVTLLGTNLWEEKSLLSAGGVYLEGALFPSAFHRDPSGTTDPVQEAFLKDYRDTYGEEPDFLAAQAYSAALLVLSAREQLLKEGRPDRLRLRQWLLQLDLPNGPLGPMRFAPDGHMERTYPILQITGGSLVRVDR</sequence>
<dbReference type="PANTHER" id="PTHR30483:SF6">
    <property type="entry name" value="PERIPLASMIC BINDING PROTEIN OF ABC TRANSPORTER FOR NATURAL AMINO ACIDS"/>
    <property type="match status" value="1"/>
</dbReference>
<evidence type="ECO:0000256" key="2">
    <source>
        <dbReference type="ARBA" id="ARBA00022729"/>
    </source>
</evidence>
<dbReference type="PANTHER" id="PTHR30483">
    <property type="entry name" value="LEUCINE-SPECIFIC-BINDING PROTEIN"/>
    <property type="match status" value="1"/>
</dbReference>
<feature type="domain" description="Leucine-binding protein" evidence="4">
    <location>
        <begin position="281"/>
        <end position="633"/>
    </location>
</feature>
<dbReference type="SUPFAM" id="SSF48452">
    <property type="entry name" value="TPR-like"/>
    <property type="match status" value="1"/>
</dbReference>
<organism evidence="5">
    <name type="scientific">Desulfacinum infernum</name>
    <dbReference type="NCBI Taxonomy" id="35837"/>
    <lineage>
        <taxon>Bacteria</taxon>
        <taxon>Pseudomonadati</taxon>
        <taxon>Thermodesulfobacteriota</taxon>
        <taxon>Syntrophobacteria</taxon>
        <taxon>Syntrophobacterales</taxon>
        <taxon>Syntrophobacteraceae</taxon>
        <taxon>Desulfacinum</taxon>
    </lineage>
</organism>
<keyword evidence="2 3" id="KW-0732">Signal</keyword>
<reference evidence="5" key="1">
    <citation type="journal article" date="2020" name="mSystems">
        <title>Genome- and Community-Level Interaction Insights into Carbon Utilization and Element Cycling Functions of Hydrothermarchaeota in Hydrothermal Sediment.</title>
        <authorList>
            <person name="Zhou Z."/>
            <person name="Liu Y."/>
            <person name="Xu W."/>
            <person name="Pan J."/>
            <person name="Luo Z.H."/>
            <person name="Li M."/>
        </authorList>
    </citation>
    <scope>NUCLEOTIDE SEQUENCE [LARGE SCALE GENOMIC DNA]</scope>
    <source>
        <strain evidence="5">SpSt-456</strain>
    </source>
</reference>
<accession>A0A832A0W0</accession>
<dbReference type="InterPro" id="IPR019734">
    <property type="entry name" value="TPR_rpt"/>
</dbReference>